<dbReference type="AlphaFoldDB" id="A0AAU9MFV5"/>
<dbReference type="Proteomes" id="UP001157418">
    <property type="component" value="Unassembled WGS sequence"/>
</dbReference>
<sequence length="148" mass="16061">MKDTSYATRLERRVALLENLNAEATAAKEIVDGELAMVVEENKELRGLKMEWISTSSCSTSLSPISHSGGHNLLRNSSPAVLFKGILSMSITSSSRPTLGWVSSGAVFSSFLGTPSSSRPLSLFFTNNQIHVIIPPFLQPIPIMININ</sequence>
<protein>
    <submittedName>
        <fullName evidence="1">Uncharacterized protein</fullName>
    </submittedName>
</protein>
<keyword evidence="2" id="KW-1185">Reference proteome</keyword>
<dbReference type="EMBL" id="CAKMRJ010002223">
    <property type="protein sequence ID" value="CAH1426744.1"/>
    <property type="molecule type" value="Genomic_DNA"/>
</dbReference>
<evidence type="ECO:0000313" key="2">
    <source>
        <dbReference type="Proteomes" id="UP001157418"/>
    </source>
</evidence>
<gene>
    <name evidence="1" type="ORF">LVIROSA_LOCUS13809</name>
</gene>
<evidence type="ECO:0000313" key="1">
    <source>
        <dbReference type="EMBL" id="CAH1426744.1"/>
    </source>
</evidence>
<comment type="caution">
    <text evidence="1">The sequence shown here is derived from an EMBL/GenBank/DDBJ whole genome shotgun (WGS) entry which is preliminary data.</text>
</comment>
<organism evidence="1 2">
    <name type="scientific">Lactuca virosa</name>
    <dbReference type="NCBI Taxonomy" id="75947"/>
    <lineage>
        <taxon>Eukaryota</taxon>
        <taxon>Viridiplantae</taxon>
        <taxon>Streptophyta</taxon>
        <taxon>Embryophyta</taxon>
        <taxon>Tracheophyta</taxon>
        <taxon>Spermatophyta</taxon>
        <taxon>Magnoliopsida</taxon>
        <taxon>eudicotyledons</taxon>
        <taxon>Gunneridae</taxon>
        <taxon>Pentapetalae</taxon>
        <taxon>asterids</taxon>
        <taxon>campanulids</taxon>
        <taxon>Asterales</taxon>
        <taxon>Asteraceae</taxon>
        <taxon>Cichorioideae</taxon>
        <taxon>Cichorieae</taxon>
        <taxon>Lactucinae</taxon>
        <taxon>Lactuca</taxon>
    </lineage>
</organism>
<reference evidence="1 2" key="1">
    <citation type="submission" date="2022-01" db="EMBL/GenBank/DDBJ databases">
        <authorList>
            <person name="Xiong W."/>
            <person name="Schranz E."/>
        </authorList>
    </citation>
    <scope>NUCLEOTIDE SEQUENCE [LARGE SCALE GENOMIC DNA]</scope>
</reference>
<proteinExistence type="predicted"/>
<accession>A0AAU9MFV5</accession>
<name>A0AAU9MFV5_9ASTR</name>